<accession>A0A4Y2CTV4</accession>
<comment type="caution">
    <text evidence="2">The sequence shown here is derived from an EMBL/GenBank/DDBJ whole genome shotgun (WGS) entry which is preliminary data.</text>
</comment>
<feature type="compositionally biased region" description="Low complexity" evidence="1">
    <location>
        <begin position="24"/>
        <end position="36"/>
    </location>
</feature>
<evidence type="ECO:0000313" key="2">
    <source>
        <dbReference type="EMBL" id="GBM07549.1"/>
    </source>
</evidence>
<feature type="compositionally biased region" description="Polar residues" evidence="1">
    <location>
        <begin position="14"/>
        <end position="23"/>
    </location>
</feature>
<feature type="region of interest" description="Disordered" evidence="1">
    <location>
        <begin position="14"/>
        <end position="41"/>
    </location>
</feature>
<gene>
    <name evidence="2" type="ORF">AVEN_100741_1</name>
</gene>
<name>A0A4Y2CTV4_ARAVE</name>
<dbReference type="EMBL" id="BGPR01000243">
    <property type="protein sequence ID" value="GBM07549.1"/>
    <property type="molecule type" value="Genomic_DNA"/>
</dbReference>
<evidence type="ECO:0000313" key="3">
    <source>
        <dbReference type="Proteomes" id="UP000499080"/>
    </source>
</evidence>
<protein>
    <submittedName>
        <fullName evidence="2">Uncharacterized protein</fullName>
    </submittedName>
</protein>
<dbReference type="Proteomes" id="UP000499080">
    <property type="component" value="Unassembled WGS sequence"/>
</dbReference>
<organism evidence="2 3">
    <name type="scientific">Araneus ventricosus</name>
    <name type="common">Orbweaver spider</name>
    <name type="synonym">Epeira ventricosa</name>
    <dbReference type="NCBI Taxonomy" id="182803"/>
    <lineage>
        <taxon>Eukaryota</taxon>
        <taxon>Metazoa</taxon>
        <taxon>Ecdysozoa</taxon>
        <taxon>Arthropoda</taxon>
        <taxon>Chelicerata</taxon>
        <taxon>Arachnida</taxon>
        <taxon>Araneae</taxon>
        <taxon>Araneomorphae</taxon>
        <taxon>Entelegynae</taxon>
        <taxon>Araneoidea</taxon>
        <taxon>Araneidae</taxon>
        <taxon>Araneus</taxon>
    </lineage>
</organism>
<evidence type="ECO:0000256" key="1">
    <source>
        <dbReference type="SAM" id="MobiDB-lite"/>
    </source>
</evidence>
<keyword evidence="3" id="KW-1185">Reference proteome</keyword>
<proteinExistence type="predicted"/>
<reference evidence="2 3" key="1">
    <citation type="journal article" date="2019" name="Sci. Rep.">
        <title>Orb-weaving spider Araneus ventricosus genome elucidates the spidroin gene catalogue.</title>
        <authorList>
            <person name="Kono N."/>
            <person name="Nakamura H."/>
            <person name="Ohtoshi R."/>
            <person name="Moran D.A.P."/>
            <person name="Shinohara A."/>
            <person name="Yoshida Y."/>
            <person name="Fujiwara M."/>
            <person name="Mori M."/>
            <person name="Tomita M."/>
            <person name="Arakawa K."/>
        </authorList>
    </citation>
    <scope>NUCLEOTIDE SEQUENCE [LARGE SCALE GENOMIC DNA]</scope>
</reference>
<dbReference type="AlphaFoldDB" id="A0A4Y2CTV4"/>
<sequence length="96" mass="10774">MTLDAILCFSPFSRDTASQSSPATLQLPQRTQQRTPHLPPTPIYRPVSVHPKWRGVIGIGKEWIPNISLGITPNLTSFHIHARLLVNDQLSLCFVF</sequence>